<accession>L9JGE6</accession>
<dbReference type="PROSITE" id="PS51228">
    <property type="entry name" value="ACB_2"/>
    <property type="match status" value="1"/>
</dbReference>
<evidence type="ECO:0000256" key="5">
    <source>
        <dbReference type="ARBA" id="ARBA00023034"/>
    </source>
</evidence>
<dbReference type="EMBL" id="KB321075">
    <property type="protein sequence ID" value="ELW48087.1"/>
    <property type="molecule type" value="Genomic_DNA"/>
</dbReference>
<keyword evidence="6" id="KW-0446">Lipid-binding</keyword>
<evidence type="ECO:0000256" key="3">
    <source>
        <dbReference type="ARBA" id="ARBA00022448"/>
    </source>
</evidence>
<keyword evidence="7" id="KW-0379">Hydroxylation</keyword>
<dbReference type="Proteomes" id="UP000011518">
    <property type="component" value="Unassembled WGS sequence"/>
</dbReference>
<evidence type="ECO:0000313" key="11">
    <source>
        <dbReference type="Proteomes" id="UP000011518"/>
    </source>
</evidence>
<dbReference type="Pfam" id="PF00887">
    <property type="entry name" value="ACBP"/>
    <property type="match status" value="1"/>
</dbReference>
<keyword evidence="5" id="KW-0333">Golgi apparatus</keyword>
<reference evidence="11" key="2">
    <citation type="journal article" date="2013" name="Nat. Commun.">
        <title>Genome of the Chinese tree shrew.</title>
        <authorList>
            <person name="Fan Y."/>
            <person name="Huang Z.Y."/>
            <person name="Cao C.C."/>
            <person name="Chen C.S."/>
            <person name="Chen Y.X."/>
            <person name="Fan D.D."/>
            <person name="He J."/>
            <person name="Hou H.L."/>
            <person name="Hu L."/>
            <person name="Hu X.T."/>
            <person name="Jiang X.T."/>
            <person name="Lai R."/>
            <person name="Lang Y.S."/>
            <person name="Liang B."/>
            <person name="Liao S.G."/>
            <person name="Mu D."/>
            <person name="Ma Y.Y."/>
            <person name="Niu Y.Y."/>
            <person name="Sun X.Q."/>
            <person name="Xia J.Q."/>
            <person name="Xiao J."/>
            <person name="Xiong Z.Q."/>
            <person name="Xu L."/>
            <person name="Yang L."/>
            <person name="Zhang Y."/>
            <person name="Zhao W."/>
            <person name="Zhao X.D."/>
            <person name="Zheng Y.T."/>
            <person name="Zhou J.M."/>
            <person name="Zhu Y.B."/>
            <person name="Zhang G.J."/>
            <person name="Wang J."/>
            <person name="Yao Y.G."/>
        </authorList>
    </citation>
    <scope>NUCLEOTIDE SEQUENCE [LARGE SCALE GENOMIC DNA]</scope>
</reference>
<evidence type="ECO:0000256" key="6">
    <source>
        <dbReference type="ARBA" id="ARBA00023121"/>
    </source>
</evidence>
<dbReference type="GO" id="GO:0000062">
    <property type="term" value="F:fatty-acyl-CoA binding"/>
    <property type="evidence" value="ECO:0007669"/>
    <property type="project" value="InterPro"/>
</dbReference>
<evidence type="ECO:0000313" key="10">
    <source>
        <dbReference type="EMBL" id="ELW48087.1"/>
    </source>
</evidence>
<dbReference type="PANTHER" id="PTHR23310">
    <property type="entry name" value="ACYL-COA-BINDING PROTEIN, ACBP"/>
    <property type="match status" value="1"/>
</dbReference>
<dbReference type="PANTHER" id="PTHR23310:SF54">
    <property type="entry name" value="ACYL-COA-BINDING PROTEIN"/>
    <property type="match status" value="1"/>
</dbReference>
<dbReference type="GO" id="GO:0005739">
    <property type="term" value="C:mitochondrion"/>
    <property type="evidence" value="ECO:0007669"/>
    <property type="project" value="TreeGrafter"/>
</dbReference>
<dbReference type="InterPro" id="IPR014352">
    <property type="entry name" value="FERM/acyl-CoA-bd_prot_sf"/>
</dbReference>
<comment type="subcellular location">
    <subcellularLocation>
        <location evidence="1">Endoplasmic reticulum</location>
    </subcellularLocation>
    <subcellularLocation>
        <location evidence="2">Golgi apparatus</location>
    </subcellularLocation>
</comment>
<keyword evidence="4" id="KW-0256">Endoplasmic reticulum</keyword>
<dbReference type="AlphaFoldDB" id="L9JGE6"/>
<dbReference type="Gene3D" id="1.20.80.10">
    <property type="match status" value="1"/>
</dbReference>
<evidence type="ECO:0000256" key="1">
    <source>
        <dbReference type="ARBA" id="ARBA00004240"/>
    </source>
</evidence>
<dbReference type="SUPFAM" id="SSF47027">
    <property type="entry name" value="Acyl-CoA binding protein"/>
    <property type="match status" value="1"/>
</dbReference>
<dbReference type="GO" id="GO:0006631">
    <property type="term" value="P:fatty acid metabolic process"/>
    <property type="evidence" value="ECO:0007669"/>
    <property type="project" value="TreeGrafter"/>
</dbReference>
<evidence type="ECO:0000256" key="8">
    <source>
        <dbReference type="ARBA" id="ARBA00039735"/>
    </source>
</evidence>
<keyword evidence="11" id="KW-1185">Reference proteome</keyword>
<feature type="domain" description="ACB" evidence="9">
    <location>
        <begin position="2"/>
        <end position="85"/>
    </location>
</feature>
<dbReference type="PRINTS" id="PR00689">
    <property type="entry name" value="ACOABINDINGP"/>
</dbReference>
<organism evidence="10 11">
    <name type="scientific">Tupaia chinensis</name>
    <name type="common">Chinese tree shrew</name>
    <name type="synonym">Tupaia belangeri chinensis</name>
    <dbReference type="NCBI Taxonomy" id="246437"/>
    <lineage>
        <taxon>Eukaryota</taxon>
        <taxon>Metazoa</taxon>
        <taxon>Chordata</taxon>
        <taxon>Craniata</taxon>
        <taxon>Vertebrata</taxon>
        <taxon>Euteleostomi</taxon>
        <taxon>Mammalia</taxon>
        <taxon>Eutheria</taxon>
        <taxon>Euarchontoglires</taxon>
        <taxon>Scandentia</taxon>
        <taxon>Tupaiidae</taxon>
        <taxon>Tupaia</taxon>
    </lineage>
</organism>
<reference evidence="11" key="1">
    <citation type="submission" date="2012-07" db="EMBL/GenBank/DDBJ databases">
        <title>Genome of the Chinese tree shrew, a rising model animal genetically related to primates.</title>
        <authorList>
            <person name="Zhang G."/>
            <person name="Fan Y."/>
            <person name="Yao Y."/>
            <person name="Huang Z."/>
        </authorList>
    </citation>
    <scope>NUCLEOTIDE SEQUENCE [LARGE SCALE GENOMIC DNA]</scope>
</reference>
<evidence type="ECO:0000256" key="7">
    <source>
        <dbReference type="ARBA" id="ARBA00023278"/>
    </source>
</evidence>
<sequence>MSQAEFEKAAEKVKHLKTKPGDMEMLFTYSHYKQATEGDINTEWLGMLALKGKIKWNMWNELKETSKNMKAYADKVEELKEKYGWDQQLA</sequence>
<evidence type="ECO:0000259" key="9">
    <source>
        <dbReference type="PROSITE" id="PS51228"/>
    </source>
</evidence>
<dbReference type="STRING" id="246437.L9JGE6"/>
<protein>
    <recommendedName>
        <fullName evidence="8">Acyl-CoA-binding protein</fullName>
    </recommendedName>
</protein>
<name>L9JGE6_TUPCH</name>
<dbReference type="InterPro" id="IPR000582">
    <property type="entry name" value="Acyl-CoA-binding_protein"/>
</dbReference>
<evidence type="ECO:0000256" key="4">
    <source>
        <dbReference type="ARBA" id="ARBA00022824"/>
    </source>
</evidence>
<keyword evidence="3" id="KW-0813">Transport</keyword>
<dbReference type="GO" id="GO:0005794">
    <property type="term" value="C:Golgi apparatus"/>
    <property type="evidence" value="ECO:0007669"/>
    <property type="project" value="UniProtKB-SubCell"/>
</dbReference>
<dbReference type="InParanoid" id="L9JGE6"/>
<dbReference type="GO" id="GO:0005783">
    <property type="term" value="C:endoplasmic reticulum"/>
    <property type="evidence" value="ECO:0007669"/>
    <property type="project" value="UniProtKB-SubCell"/>
</dbReference>
<proteinExistence type="predicted"/>
<evidence type="ECO:0000256" key="2">
    <source>
        <dbReference type="ARBA" id="ARBA00004555"/>
    </source>
</evidence>
<gene>
    <name evidence="10" type="ORF">TREES_T100011060</name>
</gene>
<dbReference type="InterPro" id="IPR035984">
    <property type="entry name" value="Acyl-CoA-binding_sf"/>
</dbReference>